<dbReference type="SUPFAM" id="SSF90123">
    <property type="entry name" value="ABC transporter transmembrane region"/>
    <property type="match status" value="1"/>
</dbReference>
<dbReference type="GO" id="GO:0005524">
    <property type="term" value="F:ATP binding"/>
    <property type="evidence" value="ECO:0007669"/>
    <property type="project" value="UniProtKB-KW"/>
</dbReference>
<dbReference type="PANTHER" id="PTHR24221">
    <property type="entry name" value="ATP-BINDING CASSETTE SUB-FAMILY B"/>
    <property type="match status" value="1"/>
</dbReference>
<feature type="transmembrane region" description="Helical" evidence="6">
    <location>
        <begin position="157"/>
        <end position="176"/>
    </location>
</feature>
<dbReference type="PROSITE" id="PS50893">
    <property type="entry name" value="ABC_TRANSPORTER_2"/>
    <property type="match status" value="1"/>
</dbReference>
<evidence type="ECO:0000256" key="2">
    <source>
        <dbReference type="ARBA" id="ARBA00022692"/>
    </source>
</evidence>
<dbReference type="InterPro" id="IPR011527">
    <property type="entry name" value="ABC1_TM_dom"/>
</dbReference>
<evidence type="ECO:0000256" key="3">
    <source>
        <dbReference type="ARBA" id="ARBA00022989"/>
    </source>
</evidence>
<organism evidence="9">
    <name type="scientific">Schlesneria paludicola</name>
    <dbReference type="NCBI Taxonomy" id="360056"/>
    <lineage>
        <taxon>Bacteria</taxon>
        <taxon>Pseudomonadati</taxon>
        <taxon>Planctomycetota</taxon>
        <taxon>Planctomycetia</taxon>
        <taxon>Planctomycetales</taxon>
        <taxon>Planctomycetaceae</taxon>
        <taxon>Schlesneria</taxon>
    </lineage>
</organism>
<dbReference type="GO" id="GO:0140359">
    <property type="term" value="F:ABC-type transporter activity"/>
    <property type="evidence" value="ECO:0007669"/>
    <property type="project" value="InterPro"/>
</dbReference>
<dbReference type="PROSITE" id="PS50929">
    <property type="entry name" value="ABC_TM1F"/>
    <property type="match status" value="1"/>
</dbReference>
<keyword evidence="3 6" id="KW-1133">Transmembrane helix</keyword>
<dbReference type="EMBL" id="DSVQ01000012">
    <property type="protein sequence ID" value="HGT38963.1"/>
    <property type="molecule type" value="Genomic_DNA"/>
</dbReference>
<feature type="region of interest" description="Disordered" evidence="5">
    <location>
        <begin position="86"/>
        <end position="105"/>
    </location>
</feature>
<dbReference type="GO" id="GO:0005886">
    <property type="term" value="C:plasma membrane"/>
    <property type="evidence" value="ECO:0007669"/>
    <property type="project" value="UniProtKB-SubCell"/>
</dbReference>
<feature type="domain" description="ABC transmembrane type-1" evidence="8">
    <location>
        <begin position="155"/>
        <end position="402"/>
    </location>
</feature>
<evidence type="ECO:0000313" key="9">
    <source>
        <dbReference type="EMBL" id="HGT38963.1"/>
    </source>
</evidence>
<keyword evidence="9" id="KW-0067">ATP-binding</keyword>
<reference evidence="9" key="1">
    <citation type="journal article" date="2020" name="mSystems">
        <title>Genome- and Community-Level Interaction Insights into Carbon Utilization and Element Cycling Functions of Hydrothermarchaeota in Hydrothermal Sediment.</title>
        <authorList>
            <person name="Zhou Z."/>
            <person name="Liu Y."/>
            <person name="Xu W."/>
            <person name="Pan J."/>
            <person name="Luo Z.H."/>
            <person name="Li M."/>
        </authorList>
    </citation>
    <scope>NUCLEOTIDE SEQUENCE [LARGE SCALE GENOMIC DNA]</scope>
    <source>
        <strain evidence="9">SpSt-508</strain>
    </source>
</reference>
<dbReference type="GO" id="GO:0016887">
    <property type="term" value="F:ATP hydrolysis activity"/>
    <property type="evidence" value="ECO:0007669"/>
    <property type="project" value="InterPro"/>
</dbReference>
<dbReference type="Pfam" id="PF00005">
    <property type="entry name" value="ABC_tran"/>
    <property type="match status" value="1"/>
</dbReference>
<keyword evidence="9" id="KW-0547">Nucleotide-binding</keyword>
<dbReference type="Gene3D" id="3.40.50.300">
    <property type="entry name" value="P-loop containing nucleotide triphosphate hydrolases"/>
    <property type="match status" value="1"/>
</dbReference>
<evidence type="ECO:0000256" key="1">
    <source>
        <dbReference type="ARBA" id="ARBA00004651"/>
    </source>
</evidence>
<proteinExistence type="predicted"/>
<evidence type="ECO:0000259" key="7">
    <source>
        <dbReference type="PROSITE" id="PS50893"/>
    </source>
</evidence>
<dbReference type="InterPro" id="IPR003439">
    <property type="entry name" value="ABC_transporter-like_ATP-bd"/>
</dbReference>
<gene>
    <name evidence="9" type="ORF">ENS64_06830</name>
</gene>
<comment type="caution">
    <text evidence="9">The sequence shown here is derived from an EMBL/GenBank/DDBJ whole genome shotgun (WGS) entry which is preliminary data.</text>
</comment>
<evidence type="ECO:0000256" key="5">
    <source>
        <dbReference type="SAM" id="MobiDB-lite"/>
    </source>
</evidence>
<accession>A0A7C4QNK7</accession>
<dbReference type="Gene3D" id="1.20.1560.10">
    <property type="entry name" value="ABC transporter type 1, transmembrane domain"/>
    <property type="match status" value="1"/>
</dbReference>
<keyword evidence="2 6" id="KW-0812">Transmembrane</keyword>
<feature type="transmembrane region" description="Helical" evidence="6">
    <location>
        <begin position="248"/>
        <end position="276"/>
    </location>
</feature>
<name>A0A7C4QNK7_9PLAN</name>
<dbReference type="AlphaFoldDB" id="A0A7C4QNK7"/>
<sequence>MPAQPSDTFQRTFPWREWYAGVGRGALLWSVLHGGLVCLLLLLLGLFLGLLTDRGRLAVRLRGADIERFEAVTGLAVRPAIDQPADAIPEPEPAAPETEQGAKGADAGAVEPAVVEVQREFDDAGLLPSVWRSQDTWWGHGVAAAYRRLPALRRNSTALVTLLTAGVVLWLLRVAVLAQLRTTCRLAASEVAMRLRRHVHRQALRLGAEDIDGRGLEGAQTLFHDDAEAVRQRLFEWLLTITRYPCELVFLVATAVSVEWLLTGQWALFGLLAWFVMERGERHAGHVRRLAEDRSRAELKSLTHGLAYARLVRGYGIEQFAHEQFQVHAQRYLAQLRLQDRVQDNPLWLRLVSSLIVGAIAAFLLFLLAAKVLVGDISWPGAGVFLTAVAVGLHAVVRLGSLPKLRQDVAVAADRIWRYLDQLPTVSQAVGARFLQPLSKTLHVERVTYRGPDQRVLLDKLDVTLPANRSYALLSLDPLEAKAFACLLPRLIEPQAGRILFDGEDIAWGTLESLRAETLYVSADDPLLPGTVLDNILAGRTNAALPQATEAAKEAHVHNFISRLPQGYETVLTGRDDPLDAGQRFRLSLARALLRNPSVMIIEEPAAALDEDTKQLLDDTYNRMCQGRTVFFLPRRLSTVRRCDDILFFHHGRIEAYGHHSLLVKESPLYRHWEYIHFNEFRHAP</sequence>
<dbReference type="SUPFAM" id="SSF52540">
    <property type="entry name" value="P-loop containing nucleoside triphosphate hydrolases"/>
    <property type="match status" value="1"/>
</dbReference>
<dbReference type="InterPro" id="IPR036640">
    <property type="entry name" value="ABC1_TM_sf"/>
</dbReference>
<feature type="transmembrane region" description="Helical" evidence="6">
    <location>
        <begin position="347"/>
        <end position="371"/>
    </location>
</feature>
<evidence type="ECO:0000259" key="8">
    <source>
        <dbReference type="PROSITE" id="PS50929"/>
    </source>
</evidence>
<dbReference type="InterPro" id="IPR027417">
    <property type="entry name" value="P-loop_NTPase"/>
</dbReference>
<dbReference type="GO" id="GO:0034040">
    <property type="term" value="F:ATPase-coupled lipid transmembrane transporter activity"/>
    <property type="evidence" value="ECO:0007669"/>
    <property type="project" value="TreeGrafter"/>
</dbReference>
<dbReference type="InterPro" id="IPR039421">
    <property type="entry name" value="Type_1_exporter"/>
</dbReference>
<comment type="subcellular location">
    <subcellularLocation>
        <location evidence="1">Cell membrane</location>
        <topology evidence="1">Multi-pass membrane protein</topology>
    </subcellularLocation>
</comment>
<feature type="domain" description="ABC transporter" evidence="7">
    <location>
        <begin position="442"/>
        <end position="676"/>
    </location>
</feature>
<dbReference type="PANTHER" id="PTHR24221:SF654">
    <property type="entry name" value="ATP-BINDING CASSETTE SUB-FAMILY B MEMBER 6"/>
    <property type="match status" value="1"/>
</dbReference>
<evidence type="ECO:0000256" key="4">
    <source>
        <dbReference type="ARBA" id="ARBA00023136"/>
    </source>
</evidence>
<protein>
    <submittedName>
        <fullName evidence="9">ABC transporter ATP-binding protein</fullName>
    </submittedName>
</protein>
<feature type="transmembrane region" description="Helical" evidence="6">
    <location>
        <begin position="26"/>
        <end position="52"/>
    </location>
</feature>
<evidence type="ECO:0000256" key="6">
    <source>
        <dbReference type="SAM" id="Phobius"/>
    </source>
</evidence>
<feature type="transmembrane region" description="Helical" evidence="6">
    <location>
        <begin position="377"/>
        <end position="397"/>
    </location>
</feature>
<keyword evidence="4 6" id="KW-0472">Membrane</keyword>